<organism evidence="1 2">
    <name type="scientific">Acer yangbiense</name>
    <dbReference type="NCBI Taxonomy" id="1000413"/>
    <lineage>
        <taxon>Eukaryota</taxon>
        <taxon>Viridiplantae</taxon>
        <taxon>Streptophyta</taxon>
        <taxon>Embryophyta</taxon>
        <taxon>Tracheophyta</taxon>
        <taxon>Spermatophyta</taxon>
        <taxon>Magnoliopsida</taxon>
        <taxon>eudicotyledons</taxon>
        <taxon>Gunneridae</taxon>
        <taxon>Pentapetalae</taxon>
        <taxon>rosids</taxon>
        <taxon>malvids</taxon>
        <taxon>Sapindales</taxon>
        <taxon>Sapindaceae</taxon>
        <taxon>Hippocastanoideae</taxon>
        <taxon>Acereae</taxon>
        <taxon>Acer</taxon>
    </lineage>
</organism>
<dbReference type="PANTHER" id="PTHR37252:SF3">
    <property type="entry name" value="POLYADENYLATE-BINDING PROTEIN-INTERACTING PROTEIN 6"/>
    <property type="match status" value="1"/>
</dbReference>
<name>A0A5C7HX03_9ROSI</name>
<accession>A0A5C7HX03</accession>
<sequence>MKQGKSSLNPVAASYIPLHKREANGRNKVFELTTKDSLTSGDETTRSFSTTHGYCGTEKYFPAGASDSDIYGIEGQLIAIEILLEGHENLSGWTGELYRDKPSEKDLDFLSGLFPDISEQSLTEVYAVNGGDLGASVDMLIQLEHDVHEDLLYMEIGMRNDS</sequence>
<evidence type="ECO:0008006" key="3">
    <source>
        <dbReference type="Google" id="ProtNLM"/>
    </source>
</evidence>
<dbReference type="PANTHER" id="PTHR37252">
    <property type="entry name" value="POLYADENYLATE-BINDING PROTEIN-INTERACTING PROTEIN 6"/>
    <property type="match status" value="1"/>
</dbReference>
<dbReference type="OrthoDB" id="769720at2759"/>
<keyword evidence="2" id="KW-1185">Reference proteome</keyword>
<proteinExistence type="predicted"/>
<dbReference type="EMBL" id="VAHF01000005">
    <property type="protein sequence ID" value="TXG61344.1"/>
    <property type="molecule type" value="Genomic_DNA"/>
</dbReference>
<reference evidence="2" key="1">
    <citation type="journal article" date="2019" name="Gigascience">
        <title>De novo genome assembly of the endangered Acer yangbiense, a plant species with extremely small populations endemic to Yunnan Province, China.</title>
        <authorList>
            <person name="Yang J."/>
            <person name="Wariss H.M."/>
            <person name="Tao L."/>
            <person name="Zhang R."/>
            <person name="Yun Q."/>
            <person name="Hollingsworth P."/>
            <person name="Dao Z."/>
            <person name="Luo G."/>
            <person name="Guo H."/>
            <person name="Ma Y."/>
            <person name="Sun W."/>
        </authorList>
    </citation>
    <scope>NUCLEOTIDE SEQUENCE [LARGE SCALE GENOMIC DNA]</scope>
    <source>
        <strain evidence="2">cv. Malutang</strain>
    </source>
</reference>
<dbReference type="InterPro" id="IPR038981">
    <property type="entry name" value="CID5/CID6"/>
</dbReference>
<gene>
    <name evidence="1" type="ORF">EZV62_012707</name>
</gene>
<evidence type="ECO:0000313" key="1">
    <source>
        <dbReference type="EMBL" id="TXG61344.1"/>
    </source>
</evidence>
<dbReference type="Proteomes" id="UP000323000">
    <property type="component" value="Chromosome 5"/>
</dbReference>
<dbReference type="Gene3D" id="1.10.8.10">
    <property type="entry name" value="DNA helicase RuvA subunit, C-terminal domain"/>
    <property type="match status" value="1"/>
</dbReference>
<dbReference type="AlphaFoldDB" id="A0A5C7HX03"/>
<evidence type="ECO:0000313" key="2">
    <source>
        <dbReference type="Proteomes" id="UP000323000"/>
    </source>
</evidence>
<comment type="caution">
    <text evidence="1">The sequence shown here is derived from an EMBL/GenBank/DDBJ whole genome shotgun (WGS) entry which is preliminary data.</text>
</comment>
<protein>
    <recommendedName>
        <fullName evidence="3">CUE domain-containing protein</fullName>
    </recommendedName>
</protein>